<dbReference type="Proteomes" id="UP000887116">
    <property type="component" value="Unassembled WGS sequence"/>
</dbReference>
<feature type="signal peptide" evidence="1">
    <location>
        <begin position="1"/>
        <end position="20"/>
    </location>
</feature>
<dbReference type="InterPro" id="IPR013642">
    <property type="entry name" value="CLCA_N"/>
</dbReference>
<evidence type="ECO:0000259" key="2">
    <source>
        <dbReference type="Pfam" id="PF08434"/>
    </source>
</evidence>
<evidence type="ECO:0000313" key="4">
    <source>
        <dbReference type="Proteomes" id="UP000887116"/>
    </source>
</evidence>
<keyword evidence="4" id="KW-1185">Reference proteome</keyword>
<name>A0A8X6KVS9_TRICU</name>
<dbReference type="Gene3D" id="2.60.40.10">
    <property type="entry name" value="Immunoglobulins"/>
    <property type="match status" value="1"/>
</dbReference>
<gene>
    <name evidence="3" type="primary">Clca1</name>
    <name evidence="3" type="ORF">TNCT_63321</name>
</gene>
<protein>
    <submittedName>
        <fullName evidence="3">Calcium-activated chloride channel regulator 1</fullName>
    </submittedName>
</protein>
<accession>A0A8X6KVS9</accession>
<evidence type="ECO:0000313" key="3">
    <source>
        <dbReference type="EMBL" id="GFQ84198.1"/>
    </source>
</evidence>
<dbReference type="AlphaFoldDB" id="A0A8X6KVS9"/>
<keyword evidence="1" id="KW-0732">Signal</keyword>
<dbReference type="EMBL" id="BMAO01022776">
    <property type="protein sequence ID" value="GFQ84198.1"/>
    <property type="molecule type" value="Genomic_DNA"/>
</dbReference>
<proteinExistence type="predicted"/>
<evidence type="ECO:0000256" key="1">
    <source>
        <dbReference type="SAM" id="SignalP"/>
    </source>
</evidence>
<dbReference type="Pfam" id="PF08434">
    <property type="entry name" value="CLCA"/>
    <property type="match status" value="1"/>
</dbReference>
<sequence>MEKAFLLSLFALCILYPVRTSKLKIVKNGYEDILIALDSKTLPQDRIKIVTYLQNLLQSSSSILTTSTKGRAYFRSATFLVPKTWGDIQKWLPEADNSTSFENAGAALSRENADVIVTTSKANDYPYALHQGGCGRSGLRIYLPSNSLMGSGQKLGGRDFIRLWSEFRYGIFPEGGFAEDEKYSAVYRMPNEDVDRATECKTEPKGPQDDCEGNTICEKECREECQDECETKCKERCKGKCKSEPIVSSLMDQNLASKAASFCEGRLSLGPNHNPNSPSKHNLLCNEEGTWFTVLRSPDFKHGKNAAPKHFSDISLSFRFVKEVDAPKVIVAIDISSKMTEELTENENSTFNSAPSVILLTTTQYIHPDRYDAIQLSLQQSEMRLTAMVFQNDLKPQSMLTDLCSKSGNQLVYVGRNPLKDMYRSFVQAIGGHRNVQLISQEYLITLDEENIWFKFFLDKSVSQDLKVSLTGPEFGSSPLGYLNTKLEDRKGNFIYPRKREIVPSWDFHVSNPQTGTYTLKTRRRLGAKSPVMVSVYGTPPIKEDPIIARVWVEILESKISPPPVQIFAEVRKGNYPIKNATVIAYVYHPQSEDVSEISLLDDGLGNIDITEDDGIYSHYFTNFTSTGFYNVYIKVTGGFNDYSTVLRGPSSACCGSTFISNDQNPSGQFQREAGPATFEVTTLSDREDSYPPAKVTDLRITKTYDQMVALQWTAVGDDFDAGVASAYELKLLRNRSLIRNRFSDPEVVLHSEIINTTPLAEYGIPLHHLLEIPKLERGLYYLGIRAVDEVGNTGEPSNAVALWVDGKQSTIQCTDEKIVPEKLTQAASHARLSFIVLFITVFIIL</sequence>
<organism evidence="3 4">
    <name type="scientific">Trichonephila clavata</name>
    <name type="common">Joro spider</name>
    <name type="synonym">Nephila clavata</name>
    <dbReference type="NCBI Taxonomy" id="2740835"/>
    <lineage>
        <taxon>Eukaryota</taxon>
        <taxon>Metazoa</taxon>
        <taxon>Ecdysozoa</taxon>
        <taxon>Arthropoda</taxon>
        <taxon>Chelicerata</taxon>
        <taxon>Arachnida</taxon>
        <taxon>Araneae</taxon>
        <taxon>Araneomorphae</taxon>
        <taxon>Entelegynae</taxon>
        <taxon>Araneoidea</taxon>
        <taxon>Nephilidae</taxon>
        <taxon>Trichonephila</taxon>
    </lineage>
</organism>
<feature type="domain" description="Calcium-activated chloride channel N-terminal" evidence="2">
    <location>
        <begin position="24"/>
        <end position="303"/>
    </location>
</feature>
<comment type="caution">
    <text evidence="3">The sequence shown here is derived from an EMBL/GenBank/DDBJ whole genome shotgun (WGS) entry which is preliminary data.</text>
</comment>
<dbReference type="OrthoDB" id="687730at2759"/>
<dbReference type="InterPro" id="IPR013783">
    <property type="entry name" value="Ig-like_fold"/>
</dbReference>
<reference evidence="3" key="1">
    <citation type="submission" date="2020-07" db="EMBL/GenBank/DDBJ databases">
        <title>Multicomponent nature underlies the extraordinary mechanical properties of spider dragline silk.</title>
        <authorList>
            <person name="Kono N."/>
            <person name="Nakamura H."/>
            <person name="Mori M."/>
            <person name="Yoshida Y."/>
            <person name="Ohtoshi R."/>
            <person name="Malay A.D."/>
            <person name="Moran D.A.P."/>
            <person name="Tomita M."/>
            <person name="Numata K."/>
            <person name="Arakawa K."/>
        </authorList>
    </citation>
    <scope>NUCLEOTIDE SEQUENCE</scope>
</reference>
<feature type="chain" id="PRO_5036484651" evidence="1">
    <location>
        <begin position="21"/>
        <end position="846"/>
    </location>
</feature>